<feature type="transmembrane region" description="Helical" evidence="1">
    <location>
        <begin position="102"/>
        <end position="122"/>
    </location>
</feature>
<feature type="transmembrane region" description="Helical" evidence="1">
    <location>
        <begin position="195"/>
        <end position="216"/>
    </location>
</feature>
<feature type="transmembrane region" description="Helical" evidence="1">
    <location>
        <begin position="262"/>
        <end position="287"/>
    </location>
</feature>
<accession>A0A846TQ61</accession>
<feature type="transmembrane region" description="Helical" evidence="1">
    <location>
        <begin position="55"/>
        <end position="70"/>
    </location>
</feature>
<comment type="caution">
    <text evidence="2">The sequence shown here is derived from an EMBL/GenBank/DDBJ whole genome shotgun (WGS) entry which is preliminary data.</text>
</comment>
<proteinExistence type="predicted"/>
<keyword evidence="1" id="KW-0472">Membrane</keyword>
<evidence type="ECO:0000313" key="2">
    <source>
        <dbReference type="EMBL" id="NKE06335.1"/>
    </source>
</evidence>
<feature type="transmembrane region" description="Helical" evidence="1">
    <location>
        <begin position="362"/>
        <end position="378"/>
    </location>
</feature>
<reference evidence="2 3" key="1">
    <citation type="submission" date="2020-03" db="EMBL/GenBank/DDBJ databases">
        <authorList>
            <person name="Sun Q."/>
        </authorList>
    </citation>
    <scope>NUCLEOTIDE SEQUENCE [LARGE SCALE GENOMIC DNA]</scope>
    <source>
        <strain evidence="2 3">KACC 21451</strain>
    </source>
</reference>
<keyword evidence="1" id="KW-1133">Transmembrane helix</keyword>
<evidence type="ECO:0000256" key="1">
    <source>
        <dbReference type="SAM" id="Phobius"/>
    </source>
</evidence>
<keyword evidence="2" id="KW-0808">Transferase</keyword>
<dbReference type="Proteomes" id="UP000587942">
    <property type="component" value="Unassembled WGS sequence"/>
</dbReference>
<dbReference type="AlphaFoldDB" id="A0A846TQ61"/>
<feature type="transmembrane region" description="Helical" evidence="1">
    <location>
        <begin position="153"/>
        <end position="183"/>
    </location>
</feature>
<feature type="transmembrane region" description="Helical" evidence="1">
    <location>
        <begin position="77"/>
        <end position="96"/>
    </location>
</feature>
<dbReference type="GO" id="GO:0016740">
    <property type="term" value="F:transferase activity"/>
    <property type="evidence" value="ECO:0007669"/>
    <property type="project" value="UniProtKB-KW"/>
</dbReference>
<sequence length="517" mass="59165">MKKVIILGLSSLAVVYIFILQLNSLNPFVASWDQVDFTLALERFDLRAMQPHFPGYPYFILGGMLLKYFVNEPNQALVLFNVLVYTSSILPVYFIGTRSLSRTNAILLAAVIYTASYPLIIVNQPMSEGAALAAFWWYFWSVTVAVARPAGKWMLLPLILFSVLLGIRLSYIPMGIGILYLLYEKYAKREIAFGRVIKYVIIAGLFQLIWVGGLVISEGGLTSFLELAFGFTGGHFQEWGGTSATNELSFLARLNAFLFTNILWWGMFSRTTVLMVLYIVIGIVLLLPEANRKDYKKISDQKEDTVKKEATFQKENAFNKTNTFQKKHLVEEKNTLRLGKLLLLAYSVWALFAQNIDKPRHILPLVLLLVFLGLIVFFKKRTGTFARLLIVLVIIAQAIISSSFIQKQAKNEPAVYQLAHYMEEQPEDFILYTWEETRILQYLGMSYPHKRIFTYRNFLHDQGLYKGKTVYLTNSVIDGFSSQGYDLGGNLEKVETFTSDEIFDPIYHEIILYKWTP</sequence>
<evidence type="ECO:0000313" key="3">
    <source>
        <dbReference type="Proteomes" id="UP000587942"/>
    </source>
</evidence>
<feature type="transmembrane region" description="Helical" evidence="1">
    <location>
        <begin position="385"/>
        <end position="405"/>
    </location>
</feature>
<organism evidence="2 3">
    <name type="scientific">Mesobacillus selenatarsenatis</name>
    <dbReference type="NCBI Taxonomy" id="388741"/>
    <lineage>
        <taxon>Bacteria</taxon>
        <taxon>Bacillati</taxon>
        <taxon>Bacillota</taxon>
        <taxon>Bacilli</taxon>
        <taxon>Bacillales</taxon>
        <taxon>Bacillaceae</taxon>
        <taxon>Mesobacillus</taxon>
    </lineage>
</organism>
<gene>
    <name evidence="2" type="ORF">GWK17_12795</name>
</gene>
<name>A0A846TQ61_9BACI</name>
<keyword evidence="1" id="KW-0812">Transmembrane</keyword>
<protein>
    <submittedName>
        <fullName evidence="2">Glycosyltransferase family 39 protein</fullName>
    </submittedName>
</protein>
<dbReference type="EMBL" id="JAAVUM010000008">
    <property type="protein sequence ID" value="NKE06335.1"/>
    <property type="molecule type" value="Genomic_DNA"/>
</dbReference>
<feature type="transmembrane region" description="Helical" evidence="1">
    <location>
        <begin position="129"/>
        <end position="147"/>
    </location>
</feature>